<feature type="domain" description="Alcohol dehydrogenase-like C-terminal" evidence="6">
    <location>
        <begin position="190"/>
        <end position="310"/>
    </location>
</feature>
<keyword evidence="3" id="KW-0479">Metal-binding</keyword>
<dbReference type="CDD" id="cd08233">
    <property type="entry name" value="butanediol_DH_like"/>
    <property type="match status" value="1"/>
</dbReference>
<evidence type="ECO:0000256" key="3">
    <source>
        <dbReference type="ARBA" id="ARBA00022723"/>
    </source>
</evidence>
<keyword evidence="9" id="KW-1185">Reference proteome</keyword>
<keyword evidence="4" id="KW-0862">Zinc</keyword>
<dbReference type="Gene3D" id="3.90.180.10">
    <property type="entry name" value="Medium-chain alcohol dehydrogenases, catalytic domain"/>
    <property type="match status" value="1"/>
</dbReference>
<feature type="domain" description="Alcohol dehydrogenase-like N-terminal" evidence="7">
    <location>
        <begin position="32"/>
        <end position="152"/>
    </location>
</feature>
<comment type="similarity">
    <text evidence="2">Belongs to the zinc-containing alcohol dehydrogenase family.</text>
</comment>
<dbReference type="GO" id="GO:0052587">
    <property type="term" value="F:diacetyl reductase ((R)-acetoin forming) (NAD+) activity"/>
    <property type="evidence" value="ECO:0007669"/>
    <property type="project" value="UniProtKB-EC"/>
</dbReference>
<dbReference type="Pfam" id="PF08240">
    <property type="entry name" value="ADH_N"/>
    <property type="match status" value="1"/>
</dbReference>
<gene>
    <name evidence="8" type="ORF">QO005_003215</name>
</gene>
<organism evidence="8 9">
    <name type="scientific">Rhizobium paknamense</name>
    <dbReference type="NCBI Taxonomy" id="1206817"/>
    <lineage>
        <taxon>Bacteria</taxon>
        <taxon>Pseudomonadati</taxon>
        <taxon>Pseudomonadota</taxon>
        <taxon>Alphaproteobacteria</taxon>
        <taxon>Hyphomicrobiales</taxon>
        <taxon>Rhizobiaceae</taxon>
        <taxon>Rhizobium/Agrobacterium group</taxon>
        <taxon>Rhizobium</taxon>
    </lineage>
</organism>
<accession>A0ABU0IF72</accession>
<dbReference type="SUPFAM" id="SSF50129">
    <property type="entry name" value="GroES-like"/>
    <property type="match status" value="1"/>
</dbReference>
<dbReference type="EC" id="1.1.1.-" evidence="8"/>
<dbReference type="SUPFAM" id="SSF51735">
    <property type="entry name" value="NAD(P)-binding Rossmann-fold domains"/>
    <property type="match status" value="1"/>
</dbReference>
<evidence type="ECO:0000313" key="9">
    <source>
        <dbReference type="Proteomes" id="UP001235269"/>
    </source>
</evidence>
<dbReference type="PANTHER" id="PTHR43161:SF26">
    <property type="entry name" value="GALACTITOL 1-PHOSPHATE 5-DEHYDROGENASE"/>
    <property type="match status" value="1"/>
</dbReference>
<keyword evidence="5 8" id="KW-0560">Oxidoreductase</keyword>
<dbReference type="EC" id="1.1.1.303" evidence="8"/>
<dbReference type="Proteomes" id="UP001235269">
    <property type="component" value="Unassembled WGS sequence"/>
</dbReference>
<evidence type="ECO:0000256" key="1">
    <source>
        <dbReference type="ARBA" id="ARBA00001947"/>
    </source>
</evidence>
<evidence type="ECO:0000313" key="8">
    <source>
        <dbReference type="EMBL" id="MDQ0456870.1"/>
    </source>
</evidence>
<sequence length="351" mass="36927">MDRLNDTGILSAVWYAAKDVRIERRVRPALEPGQVRLRVTCCGICGSDMHEYLNGPHAIPVGTPHPISGVAAPVVLGHEFTGEVLETKGDCGAVKIGQRVAVEPEYRCGTCPACLRGDYNLCEKMGFAGLMGHGGMAEEAVLPHYMLHTLPDAVTDRQAAVLEPAAVALHALRRSGLMAGQSVAVVGAGPIGLLLVQFAAVAGARRIVVSDVSEARLARARALGATETVNSMSGHLPTQAQGVDMAYEAVGVQAALEDAIHSVRKGGKVILVGLFGAPARIDAFDLVNREVEIIPSCGYRHVYPDLIGMIAGGVIDPSLIVTRQVSLADVVTDGFERLAVPNDDVKVLAVP</sequence>
<evidence type="ECO:0000259" key="7">
    <source>
        <dbReference type="Pfam" id="PF08240"/>
    </source>
</evidence>
<comment type="caution">
    <text evidence="8">The sequence shown here is derived from an EMBL/GenBank/DDBJ whole genome shotgun (WGS) entry which is preliminary data.</text>
</comment>
<dbReference type="Gene3D" id="3.40.50.720">
    <property type="entry name" value="NAD(P)-binding Rossmann-like Domain"/>
    <property type="match status" value="1"/>
</dbReference>
<dbReference type="GO" id="GO:0000721">
    <property type="term" value="F:(R,R)-butanediol dehydrogenase activity"/>
    <property type="evidence" value="ECO:0007669"/>
    <property type="project" value="UniProtKB-EC"/>
</dbReference>
<name>A0ABU0IF72_9HYPH</name>
<reference evidence="8 9" key="1">
    <citation type="submission" date="2023-07" db="EMBL/GenBank/DDBJ databases">
        <title>Genomic Encyclopedia of Type Strains, Phase IV (KMG-IV): sequencing the most valuable type-strain genomes for metagenomic binning, comparative biology and taxonomic classification.</title>
        <authorList>
            <person name="Goeker M."/>
        </authorList>
    </citation>
    <scope>NUCLEOTIDE SEQUENCE [LARGE SCALE GENOMIC DNA]</scope>
    <source>
        <strain evidence="8 9">DSM 100301</strain>
    </source>
</reference>
<protein>
    <submittedName>
        <fullName evidence="8">(R,R)-butanediol dehydrogenase/meso-butanediol dehydrogenase/diacetyl reductase</fullName>
        <ecNumber evidence="8">1.1.1.-</ecNumber>
        <ecNumber evidence="8">1.1.1.303</ecNumber>
        <ecNumber evidence="8">1.1.1.4</ecNumber>
    </submittedName>
</protein>
<dbReference type="RefSeq" id="WP_307159049.1">
    <property type="nucleotide sequence ID" value="NZ_JAUSWH010000010.1"/>
</dbReference>
<comment type="cofactor">
    <cofactor evidence="1">
        <name>Zn(2+)</name>
        <dbReference type="ChEBI" id="CHEBI:29105"/>
    </cofactor>
</comment>
<dbReference type="InterPro" id="IPR013149">
    <property type="entry name" value="ADH-like_C"/>
</dbReference>
<proteinExistence type="inferred from homology"/>
<dbReference type="EC" id="1.1.1.4" evidence="8"/>
<evidence type="ECO:0000256" key="2">
    <source>
        <dbReference type="ARBA" id="ARBA00008072"/>
    </source>
</evidence>
<dbReference type="PANTHER" id="PTHR43161">
    <property type="entry name" value="SORBITOL DEHYDROGENASE"/>
    <property type="match status" value="1"/>
</dbReference>
<evidence type="ECO:0000256" key="4">
    <source>
        <dbReference type="ARBA" id="ARBA00022833"/>
    </source>
</evidence>
<evidence type="ECO:0000256" key="5">
    <source>
        <dbReference type="ARBA" id="ARBA00023002"/>
    </source>
</evidence>
<evidence type="ECO:0000259" key="6">
    <source>
        <dbReference type="Pfam" id="PF00107"/>
    </source>
</evidence>
<dbReference type="Pfam" id="PF00107">
    <property type="entry name" value="ADH_zinc_N"/>
    <property type="match status" value="1"/>
</dbReference>
<dbReference type="EMBL" id="JAUSWH010000010">
    <property type="protein sequence ID" value="MDQ0456870.1"/>
    <property type="molecule type" value="Genomic_DNA"/>
</dbReference>
<dbReference type="InterPro" id="IPR036291">
    <property type="entry name" value="NAD(P)-bd_dom_sf"/>
</dbReference>
<dbReference type="InterPro" id="IPR011032">
    <property type="entry name" value="GroES-like_sf"/>
</dbReference>
<dbReference type="InterPro" id="IPR013154">
    <property type="entry name" value="ADH-like_N"/>
</dbReference>